<dbReference type="PANTHER" id="PTHR12916:SF13">
    <property type="entry name" value="SUSHI, VON WILLEBRAND FACTOR TYPE A, EGF AND PENTRAXIN DOMAIN-CONTAINING PROTEIN 1-LIKE"/>
    <property type="match status" value="1"/>
</dbReference>
<name>A0A8J2M2I7_9HEXA</name>
<dbReference type="OrthoDB" id="283575at2759"/>
<dbReference type="GO" id="GO:0005509">
    <property type="term" value="F:calcium ion binding"/>
    <property type="evidence" value="ECO:0007669"/>
    <property type="project" value="InterPro"/>
</dbReference>
<dbReference type="SMART" id="SM00179">
    <property type="entry name" value="EGF_CA"/>
    <property type="match status" value="1"/>
</dbReference>
<dbReference type="InterPro" id="IPR001881">
    <property type="entry name" value="EGF-like_Ca-bd_dom"/>
</dbReference>
<proteinExistence type="predicted"/>
<gene>
    <name evidence="6" type="ORF">AFUS01_LOCUS41806</name>
</gene>
<evidence type="ECO:0000256" key="3">
    <source>
        <dbReference type="ARBA" id="ARBA00023157"/>
    </source>
</evidence>
<comment type="caution">
    <text evidence="4">Lacks conserved residue(s) required for the propagation of feature annotation.</text>
</comment>
<keyword evidence="7" id="KW-1185">Reference proteome</keyword>
<dbReference type="PROSITE" id="PS00010">
    <property type="entry name" value="ASX_HYDROXYL"/>
    <property type="match status" value="1"/>
</dbReference>
<evidence type="ECO:0000313" key="6">
    <source>
        <dbReference type="EMBL" id="CAG7832100.1"/>
    </source>
</evidence>
<comment type="caution">
    <text evidence="6">The sequence shown here is derived from an EMBL/GenBank/DDBJ whole genome shotgun (WGS) entry which is preliminary data.</text>
</comment>
<reference evidence="6" key="1">
    <citation type="submission" date="2021-06" db="EMBL/GenBank/DDBJ databases">
        <authorList>
            <person name="Hodson N. C."/>
            <person name="Mongue J. A."/>
            <person name="Jaron S. K."/>
        </authorList>
    </citation>
    <scope>NUCLEOTIDE SEQUENCE</scope>
</reference>
<dbReference type="Pfam" id="PF00008">
    <property type="entry name" value="EGF"/>
    <property type="match status" value="1"/>
</dbReference>
<dbReference type="GO" id="GO:0005112">
    <property type="term" value="F:Notch binding"/>
    <property type="evidence" value="ECO:0007669"/>
    <property type="project" value="TreeGrafter"/>
</dbReference>
<evidence type="ECO:0000256" key="1">
    <source>
        <dbReference type="ARBA" id="ARBA00022536"/>
    </source>
</evidence>
<dbReference type="Proteomes" id="UP000708208">
    <property type="component" value="Unassembled WGS sequence"/>
</dbReference>
<evidence type="ECO:0000256" key="4">
    <source>
        <dbReference type="PROSITE-ProRule" id="PRU00076"/>
    </source>
</evidence>
<dbReference type="PROSITE" id="PS50026">
    <property type="entry name" value="EGF_3"/>
    <property type="match status" value="1"/>
</dbReference>
<organism evidence="6 7">
    <name type="scientific">Allacma fusca</name>
    <dbReference type="NCBI Taxonomy" id="39272"/>
    <lineage>
        <taxon>Eukaryota</taxon>
        <taxon>Metazoa</taxon>
        <taxon>Ecdysozoa</taxon>
        <taxon>Arthropoda</taxon>
        <taxon>Hexapoda</taxon>
        <taxon>Collembola</taxon>
        <taxon>Symphypleona</taxon>
        <taxon>Sminthuridae</taxon>
        <taxon>Allacma</taxon>
    </lineage>
</organism>
<evidence type="ECO:0000256" key="2">
    <source>
        <dbReference type="ARBA" id="ARBA00022737"/>
    </source>
</evidence>
<keyword evidence="2" id="KW-0677">Repeat</keyword>
<dbReference type="GO" id="GO:0007219">
    <property type="term" value="P:Notch signaling pathway"/>
    <property type="evidence" value="ECO:0007669"/>
    <property type="project" value="TreeGrafter"/>
</dbReference>
<evidence type="ECO:0000313" key="7">
    <source>
        <dbReference type="Proteomes" id="UP000708208"/>
    </source>
</evidence>
<dbReference type="FunFam" id="2.10.25.10:FF:000031">
    <property type="entry name" value="neurogenic locus notch homolog protein 3"/>
    <property type="match status" value="1"/>
</dbReference>
<dbReference type="InterPro" id="IPR000742">
    <property type="entry name" value="EGF"/>
</dbReference>
<sequence length="115" mass="12792">MSEPLSHPAETCVESSTLALKSFLSQFLLCSLWTITRRPVEDPGYIVFGSYGIPDFKPSTLPWCEILIDNCASNPCHNSGTCRNDINSYQCTCPRGFTDILGIQPQPRFVELCSI</sequence>
<protein>
    <recommendedName>
        <fullName evidence="5">EGF-like domain-containing protein</fullName>
    </recommendedName>
</protein>
<accession>A0A8J2M2I7</accession>
<dbReference type="SMART" id="SM00181">
    <property type="entry name" value="EGF"/>
    <property type="match status" value="1"/>
</dbReference>
<dbReference type="PANTHER" id="PTHR12916">
    <property type="entry name" value="CYTOCHROME C OXIDASE POLYPEPTIDE VIC-2"/>
    <property type="match status" value="1"/>
</dbReference>
<dbReference type="CDD" id="cd00054">
    <property type="entry name" value="EGF_CA"/>
    <property type="match status" value="1"/>
</dbReference>
<keyword evidence="3" id="KW-1015">Disulfide bond</keyword>
<feature type="domain" description="EGF-like" evidence="5">
    <location>
        <begin position="67"/>
        <end position="103"/>
    </location>
</feature>
<evidence type="ECO:0000259" key="5">
    <source>
        <dbReference type="PROSITE" id="PS50026"/>
    </source>
</evidence>
<dbReference type="AlphaFoldDB" id="A0A8J2M2I7"/>
<dbReference type="EMBL" id="CAJVCH010563473">
    <property type="protein sequence ID" value="CAG7832100.1"/>
    <property type="molecule type" value="Genomic_DNA"/>
</dbReference>
<keyword evidence="1 4" id="KW-0245">EGF-like domain</keyword>
<dbReference type="InterPro" id="IPR000152">
    <property type="entry name" value="EGF-type_Asp/Asn_hydroxyl_site"/>
</dbReference>